<dbReference type="CDD" id="cd09165">
    <property type="entry name" value="PLDc_PaPPK1_C1_like"/>
    <property type="match status" value="1"/>
</dbReference>
<evidence type="ECO:0000259" key="11">
    <source>
        <dbReference type="Pfam" id="PF13090"/>
    </source>
</evidence>
<evidence type="ECO:0000313" key="13">
    <source>
        <dbReference type="EMBL" id="MBB6072572.1"/>
    </source>
</evidence>
<dbReference type="NCBIfam" id="NF003918">
    <property type="entry name" value="PRK05443.1-2"/>
    <property type="match status" value="1"/>
</dbReference>
<evidence type="ECO:0000256" key="2">
    <source>
        <dbReference type="ARBA" id="ARBA00022679"/>
    </source>
</evidence>
<protein>
    <recommendedName>
        <fullName evidence="6 7">Polyphosphate kinase</fullName>
        <ecNumber evidence="6 7">2.7.4.1</ecNumber>
    </recommendedName>
    <alternativeName>
        <fullName evidence="6">ATP-polyphosphate phosphotransferase</fullName>
    </alternativeName>
    <alternativeName>
        <fullName evidence="6">Polyphosphoric acid kinase</fullName>
    </alternativeName>
</protein>
<feature type="region of interest" description="Disordered" evidence="8">
    <location>
        <begin position="1"/>
        <end position="24"/>
    </location>
</feature>
<feature type="domain" description="Polyphosphate kinase C-terminal" evidence="11">
    <location>
        <begin position="550"/>
        <end position="722"/>
    </location>
</feature>
<dbReference type="InterPro" id="IPR041108">
    <property type="entry name" value="PP_kinase_C_1"/>
</dbReference>
<dbReference type="Gene3D" id="1.20.58.310">
    <property type="entry name" value="Polyphosphate kinase N-terminal domain"/>
    <property type="match status" value="1"/>
</dbReference>
<feature type="binding site" evidence="6">
    <location>
        <position position="89"/>
    </location>
    <ligand>
        <name>ATP</name>
        <dbReference type="ChEBI" id="CHEBI:30616"/>
    </ligand>
</feature>
<gene>
    <name evidence="6" type="primary">ppk</name>
    <name evidence="13" type="ORF">HNQ61_004235</name>
</gene>
<name>A0A841H3N9_9BACT</name>
<dbReference type="NCBIfam" id="NF003917">
    <property type="entry name" value="PRK05443.1-1"/>
    <property type="match status" value="1"/>
</dbReference>
<dbReference type="GO" id="GO:0009358">
    <property type="term" value="C:polyphosphate kinase complex"/>
    <property type="evidence" value="ECO:0007669"/>
    <property type="project" value="InterPro"/>
</dbReference>
<keyword evidence="6" id="KW-0479">Metal-binding</keyword>
<dbReference type="PIRSF" id="PIRSF015589">
    <property type="entry name" value="PP_kinase"/>
    <property type="match status" value="1"/>
</dbReference>
<comment type="catalytic activity">
    <reaction evidence="6 7">
        <text>[phosphate](n) + ATP = [phosphate](n+1) + ADP</text>
        <dbReference type="Rhea" id="RHEA:19573"/>
        <dbReference type="Rhea" id="RHEA-COMP:9859"/>
        <dbReference type="Rhea" id="RHEA-COMP:14280"/>
        <dbReference type="ChEBI" id="CHEBI:16838"/>
        <dbReference type="ChEBI" id="CHEBI:30616"/>
        <dbReference type="ChEBI" id="CHEBI:456216"/>
        <dbReference type="EC" id="2.7.4.1"/>
    </reaction>
</comment>
<comment type="similarity">
    <text evidence="6 7">Belongs to the polyphosphate kinase 1 (PPK1) family.</text>
</comment>
<dbReference type="NCBIfam" id="TIGR03705">
    <property type="entry name" value="poly_P_kin"/>
    <property type="match status" value="1"/>
</dbReference>
<dbReference type="InterPro" id="IPR025200">
    <property type="entry name" value="PPK_C_dom2"/>
</dbReference>
<dbReference type="GO" id="GO:0008976">
    <property type="term" value="F:polyphosphate kinase activity"/>
    <property type="evidence" value="ECO:0007669"/>
    <property type="project" value="UniProtKB-UniRule"/>
</dbReference>
<evidence type="ECO:0000256" key="1">
    <source>
        <dbReference type="ARBA" id="ARBA00022553"/>
    </source>
</evidence>
<dbReference type="NCBIfam" id="NF003921">
    <property type="entry name" value="PRK05443.2-2"/>
    <property type="match status" value="1"/>
</dbReference>
<dbReference type="InterPro" id="IPR025198">
    <property type="entry name" value="PPK_N_dom"/>
</dbReference>
<dbReference type="GO" id="GO:0005524">
    <property type="term" value="F:ATP binding"/>
    <property type="evidence" value="ECO:0007669"/>
    <property type="project" value="UniProtKB-KW"/>
</dbReference>
<dbReference type="GO" id="GO:0046872">
    <property type="term" value="F:metal ion binding"/>
    <property type="evidence" value="ECO:0007669"/>
    <property type="project" value="UniProtKB-KW"/>
</dbReference>
<dbReference type="Proteomes" id="UP000582837">
    <property type="component" value="Unassembled WGS sequence"/>
</dbReference>
<feature type="binding site" evidence="6">
    <location>
        <position position="639"/>
    </location>
    <ligand>
        <name>ATP</name>
        <dbReference type="ChEBI" id="CHEBI:30616"/>
    </ligand>
</feature>
<reference evidence="13 14" key="1">
    <citation type="submission" date="2020-08" db="EMBL/GenBank/DDBJ databases">
        <title>Genomic Encyclopedia of Type Strains, Phase IV (KMG-IV): sequencing the most valuable type-strain genomes for metagenomic binning, comparative biology and taxonomic classification.</title>
        <authorList>
            <person name="Goeker M."/>
        </authorList>
    </citation>
    <scope>NUCLEOTIDE SEQUENCE [LARGE SCALE GENOMIC DNA]</scope>
    <source>
        <strain evidence="13 14">DSM 29007</strain>
    </source>
</reference>
<evidence type="ECO:0000313" key="14">
    <source>
        <dbReference type="Proteomes" id="UP000582837"/>
    </source>
</evidence>
<dbReference type="Pfam" id="PF02503">
    <property type="entry name" value="PP_kinase"/>
    <property type="match status" value="1"/>
</dbReference>
<dbReference type="GO" id="GO:0006799">
    <property type="term" value="P:polyphosphate biosynthetic process"/>
    <property type="evidence" value="ECO:0007669"/>
    <property type="project" value="UniProtKB-UniRule"/>
</dbReference>
<dbReference type="Pfam" id="PF13090">
    <property type="entry name" value="PP_kinase_C"/>
    <property type="match status" value="1"/>
</dbReference>
<feature type="active site" description="Phosphohistidine intermediate" evidence="6">
    <location>
        <position position="482"/>
    </location>
</feature>
<dbReference type="InterPro" id="IPR036832">
    <property type="entry name" value="PPK_N_dom_sf"/>
</dbReference>
<evidence type="ECO:0000256" key="8">
    <source>
        <dbReference type="SAM" id="MobiDB-lite"/>
    </source>
</evidence>
<feature type="domain" description="Polyphosphate kinase middle" evidence="9">
    <location>
        <begin position="167"/>
        <end position="343"/>
    </location>
</feature>
<dbReference type="SUPFAM" id="SSF143724">
    <property type="entry name" value="PHP14-like"/>
    <property type="match status" value="1"/>
</dbReference>
<dbReference type="InterPro" id="IPR036830">
    <property type="entry name" value="PP_kinase_middle_dom_sf"/>
</dbReference>
<dbReference type="EMBL" id="JACHIA010000016">
    <property type="protein sequence ID" value="MBB6072572.1"/>
    <property type="molecule type" value="Genomic_DNA"/>
</dbReference>
<dbReference type="Gene3D" id="3.30.1840.10">
    <property type="entry name" value="Polyphosphate kinase middle domain"/>
    <property type="match status" value="1"/>
</dbReference>
<accession>A0A841H3N9</accession>
<keyword evidence="14" id="KW-1185">Reference proteome</keyword>
<evidence type="ECO:0000256" key="6">
    <source>
        <dbReference type="HAMAP-Rule" id="MF_00347"/>
    </source>
</evidence>
<dbReference type="Pfam" id="PF17941">
    <property type="entry name" value="PP_kinase_C_1"/>
    <property type="match status" value="1"/>
</dbReference>
<comment type="caution">
    <text evidence="13">The sequence shown here is derived from an EMBL/GenBank/DDBJ whole genome shotgun (WGS) entry which is preliminary data.</text>
</comment>
<evidence type="ECO:0000259" key="10">
    <source>
        <dbReference type="Pfam" id="PF13089"/>
    </source>
</evidence>
<dbReference type="CDD" id="cd09168">
    <property type="entry name" value="PLDc_PaPPK1_C2_like"/>
    <property type="match status" value="1"/>
</dbReference>
<evidence type="ECO:0000256" key="4">
    <source>
        <dbReference type="ARBA" id="ARBA00022777"/>
    </source>
</evidence>
<comment type="PTM">
    <text evidence="6 7">An intermediate of this reaction is the autophosphorylated ppk in which a phosphate is covalently linked to a histidine residue through a N-P bond.</text>
</comment>
<evidence type="ECO:0000256" key="7">
    <source>
        <dbReference type="RuleBase" id="RU003800"/>
    </source>
</evidence>
<dbReference type="PANTHER" id="PTHR30218">
    <property type="entry name" value="POLYPHOSPHATE KINASE"/>
    <property type="match status" value="1"/>
</dbReference>
<organism evidence="13 14">
    <name type="scientific">Longimicrobium terrae</name>
    <dbReference type="NCBI Taxonomy" id="1639882"/>
    <lineage>
        <taxon>Bacteria</taxon>
        <taxon>Pseudomonadati</taxon>
        <taxon>Gemmatimonadota</taxon>
        <taxon>Longimicrobiia</taxon>
        <taxon>Longimicrobiales</taxon>
        <taxon>Longimicrobiaceae</taxon>
        <taxon>Longimicrobium</taxon>
    </lineage>
</organism>
<dbReference type="PANTHER" id="PTHR30218:SF0">
    <property type="entry name" value="POLYPHOSPHATE KINASE"/>
    <property type="match status" value="1"/>
</dbReference>
<dbReference type="Gene3D" id="3.30.870.10">
    <property type="entry name" value="Endonuclease Chain A"/>
    <property type="match status" value="2"/>
</dbReference>
<dbReference type="AlphaFoldDB" id="A0A841H3N9"/>
<feature type="domain" description="Polyphosphate kinase C-terminal" evidence="12">
    <location>
        <begin position="377"/>
        <end position="542"/>
    </location>
</feature>
<dbReference type="SUPFAM" id="SSF140356">
    <property type="entry name" value="PPK N-terminal domain-like"/>
    <property type="match status" value="1"/>
</dbReference>
<dbReference type="InterPro" id="IPR024953">
    <property type="entry name" value="PP_kinase_middle"/>
</dbReference>
<keyword evidence="2 6" id="KW-0808">Transferase</keyword>
<comment type="cofactor">
    <cofactor evidence="6">
        <name>Mg(2+)</name>
        <dbReference type="ChEBI" id="CHEBI:18420"/>
    </cofactor>
</comment>
<sequence length="745" mass="83909">MLPHDPPALPADLPAAEDIDLGPPAATPLLPRAVRAQEVPADAPLDHPSLYFNRELGLLDFNWRVLQQGRDPRTPLLERVRFLAITSSNLDEFFQKRVGGLKRQQIAGVQTRSLDGRTPGEQLSMITDAASEMYAALAHAWDRELRPLLRSEADVVVSDWHELDGAQRTGLTRYFRENIYPVLTPLAVDPGHPFPFISNLSLSLAVLMRHSARNTMHFARIKVPTTQGRWVPVPDSPHAHQFVPVEQLVQANVAELFPGMEVLSASAFRVTRNADVDRDDDESEDLLALISEELRERRFAPVVRLEVERGMPPEVRELLCRELELDDADVYESADMLDHADCTTLADLDLQPFRYDPWEPVVPEALQHEGETEDERNIFSIIRRGDVLVHHPYESFTASVQRLLDEAADDPNVLAIKMTLYRTGGQSPVVQALLRAAERGKQVAVLVEVTARFDEANNIVGAQMMEDAGVHVTYGLVGLKTHSKVTLVVRLEDGKPRTYCHVGTGNYHAKTTRLYTDFGLLTGNAEIGRDLVNFFHFLTGYAPDQNYDRLVVAPRDMRRVFQDLIRREVEIQQSGGTGRVIAKFNALDDFGMIVELYRASQAGVKVDLIIRGHTRLRPGLPGYSDHIRVTSIVGRFLEHDRIFFFGNGGDPEIFMGSADWRGRNLNERVETLVPVMDSALRGRVIDVLHYALNDNRLSWELNSDGQYVQRRPQPGEPEVNYQDVLMRDAVARSRAPATRPWELTI</sequence>
<comment type="function">
    <text evidence="6 7">Catalyzes the reversible transfer of the terminal phosphate of ATP to form a long-chain polyphosphate (polyP).</text>
</comment>
<feature type="binding site" evidence="6">
    <location>
        <position position="422"/>
    </location>
    <ligand>
        <name>Mg(2+)</name>
        <dbReference type="ChEBI" id="CHEBI:18420"/>
    </ligand>
</feature>
<keyword evidence="1 6" id="KW-0597">Phosphoprotein</keyword>
<feature type="binding site" evidence="6">
    <location>
        <position position="515"/>
    </location>
    <ligand>
        <name>ATP</name>
        <dbReference type="ChEBI" id="CHEBI:30616"/>
    </ligand>
</feature>
<dbReference type="InterPro" id="IPR003414">
    <property type="entry name" value="PP_kinase"/>
</dbReference>
<dbReference type="HAMAP" id="MF_00347">
    <property type="entry name" value="Polyphosphate_kinase"/>
    <property type="match status" value="1"/>
</dbReference>
<evidence type="ECO:0000259" key="9">
    <source>
        <dbReference type="Pfam" id="PF02503"/>
    </source>
</evidence>
<evidence type="ECO:0000259" key="12">
    <source>
        <dbReference type="Pfam" id="PF17941"/>
    </source>
</evidence>
<evidence type="ECO:0000256" key="5">
    <source>
        <dbReference type="ARBA" id="ARBA00022840"/>
    </source>
</evidence>
<dbReference type="RefSeq" id="WP_170032763.1">
    <property type="nucleotide sequence ID" value="NZ_JABDTL010000001.1"/>
</dbReference>
<keyword evidence="5 6" id="KW-0067">ATP-binding</keyword>
<keyword evidence="4 6" id="KW-0418">Kinase</keyword>
<dbReference type="Pfam" id="PF13089">
    <property type="entry name" value="PP_kinase_N"/>
    <property type="match status" value="1"/>
</dbReference>
<feature type="binding site" evidence="6">
    <location>
        <position position="452"/>
    </location>
    <ligand>
        <name>Mg(2+)</name>
        <dbReference type="ChEBI" id="CHEBI:18420"/>
    </ligand>
</feature>
<dbReference type="EC" id="2.7.4.1" evidence="6 7"/>
<feature type="domain" description="Polyphosphate kinase N-terminal" evidence="10">
    <location>
        <begin position="51"/>
        <end position="152"/>
    </location>
</feature>
<feature type="binding site" evidence="6">
    <location>
        <position position="611"/>
    </location>
    <ligand>
        <name>ATP</name>
        <dbReference type="ChEBI" id="CHEBI:30616"/>
    </ligand>
</feature>
<proteinExistence type="inferred from homology"/>
<keyword evidence="3 6" id="KW-0547">Nucleotide-binding</keyword>
<dbReference type="SUPFAM" id="SSF56024">
    <property type="entry name" value="Phospholipase D/nuclease"/>
    <property type="match status" value="2"/>
</dbReference>
<keyword evidence="6" id="KW-0460">Magnesium</keyword>
<evidence type="ECO:0000256" key="3">
    <source>
        <dbReference type="ARBA" id="ARBA00022741"/>
    </source>
</evidence>